<dbReference type="OrthoDB" id="27325at2759"/>
<dbReference type="PANTHER" id="PTHR11875">
    <property type="entry name" value="TESTIS-SPECIFIC Y-ENCODED PROTEIN"/>
    <property type="match status" value="1"/>
</dbReference>
<comment type="similarity">
    <text evidence="1 2">Belongs to the nucleosome assembly protein (NAP) family.</text>
</comment>
<dbReference type="SUPFAM" id="SSF143113">
    <property type="entry name" value="NAP-like"/>
    <property type="match status" value="1"/>
</dbReference>
<feature type="compositionally biased region" description="Basic and acidic residues" evidence="3">
    <location>
        <begin position="154"/>
        <end position="168"/>
    </location>
</feature>
<dbReference type="Gene3D" id="1.20.5.1500">
    <property type="match status" value="1"/>
</dbReference>
<feature type="compositionally biased region" description="Polar residues" evidence="3">
    <location>
        <begin position="1"/>
        <end position="22"/>
    </location>
</feature>
<dbReference type="Proteomes" id="UP000308199">
    <property type="component" value="Unassembled WGS sequence"/>
</dbReference>
<reference evidence="4 5" key="1">
    <citation type="submission" date="2019-02" db="EMBL/GenBank/DDBJ databases">
        <title>Genome sequencing of the rare red list fungi Phellinidium pouzarii.</title>
        <authorList>
            <person name="Buettner E."/>
            <person name="Kellner H."/>
        </authorList>
    </citation>
    <scope>NUCLEOTIDE SEQUENCE [LARGE SCALE GENOMIC DNA]</scope>
    <source>
        <strain evidence="4 5">DSM 108285</strain>
    </source>
</reference>
<dbReference type="AlphaFoldDB" id="A0A4S4L0G2"/>
<keyword evidence="5" id="KW-1185">Reference proteome</keyword>
<feature type="region of interest" description="Disordered" evidence="3">
    <location>
        <begin position="1"/>
        <end position="34"/>
    </location>
</feature>
<accession>A0A4S4L0G2</accession>
<evidence type="ECO:0008006" key="6">
    <source>
        <dbReference type="Google" id="ProtNLM"/>
    </source>
</evidence>
<evidence type="ECO:0000256" key="1">
    <source>
        <dbReference type="ARBA" id="ARBA00009947"/>
    </source>
</evidence>
<dbReference type="EMBL" id="SGPK01000316">
    <property type="protein sequence ID" value="THH04739.1"/>
    <property type="molecule type" value="Genomic_DNA"/>
</dbReference>
<dbReference type="GO" id="GO:0006334">
    <property type="term" value="P:nucleosome assembly"/>
    <property type="evidence" value="ECO:0007669"/>
    <property type="project" value="InterPro"/>
</dbReference>
<dbReference type="GO" id="GO:0005634">
    <property type="term" value="C:nucleus"/>
    <property type="evidence" value="ECO:0007669"/>
    <property type="project" value="InterPro"/>
</dbReference>
<dbReference type="InterPro" id="IPR037231">
    <property type="entry name" value="NAP-like_sf"/>
</dbReference>
<dbReference type="Pfam" id="PF00956">
    <property type="entry name" value="NAP"/>
    <property type="match status" value="1"/>
</dbReference>
<comment type="caution">
    <text evidence="4">The sequence shown here is derived from an EMBL/GenBank/DDBJ whole genome shotgun (WGS) entry which is preliminary data.</text>
</comment>
<feature type="region of interest" description="Disordered" evidence="3">
    <location>
        <begin position="364"/>
        <end position="416"/>
    </location>
</feature>
<dbReference type="InterPro" id="IPR002164">
    <property type="entry name" value="NAP_family"/>
</dbReference>
<evidence type="ECO:0000256" key="3">
    <source>
        <dbReference type="SAM" id="MobiDB-lite"/>
    </source>
</evidence>
<feature type="region of interest" description="Disordered" evidence="3">
    <location>
        <begin position="147"/>
        <end position="168"/>
    </location>
</feature>
<proteinExistence type="inferred from homology"/>
<protein>
    <recommendedName>
        <fullName evidence="6">Nucleosome assembly protein</fullName>
    </recommendedName>
</protein>
<organism evidence="4 5">
    <name type="scientific">Phellinidium pouzarii</name>
    <dbReference type="NCBI Taxonomy" id="167371"/>
    <lineage>
        <taxon>Eukaryota</taxon>
        <taxon>Fungi</taxon>
        <taxon>Dikarya</taxon>
        <taxon>Basidiomycota</taxon>
        <taxon>Agaricomycotina</taxon>
        <taxon>Agaricomycetes</taxon>
        <taxon>Hymenochaetales</taxon>
        <taxon>Hymenochaetaceae</taxon>
        <taxon>Phellinidium</taxon>
    </lineage>
</organism>
<evidence type="ECO:0000313" key="5">
    <source>
        <dbReference type="Proteomes" id="UP000308199"/>
    </source>
</evidence>
<name>A0A4S4L0G2_9AGAM</name>
<dbReference type="Gene3D" id="3.30.1120.90">
    <property type="entry name" value="Nucleosome assembly protein"/>
    <property type="match status" value="1"/>
</dbReference>
<evidence type="ECO:0000256" key="2">
    <source>
        <dbReference type="RuleBase" id="RU003876"/>
    </source>
</evidence>
<gene>
    <name evidence="4" type="ORF">EW145_g5298</name>
</gene>
<evidence type="ECO:0000313" key="4">
    <source>
        <dbReference type="EMBL" id="THH04739.1"/>
    </source>
</evidence>
<feature type="compositionally biased region" description="Acidic residues" evidence="3">
    <location>
        <begin position="364"/>
        <end position="392"/>
    </location>
</feature>
<sequence>MSSNLPITTANMAAPTPQNTPLTRAPITSRLSRPDVPDIQEDAAEVDANDIAAALKSNAARQVLSDMVQNRLGTLIGKSSGYIESLSVEVKRSLAAVQGIEHRQVELQKAFKGEVRQLEKKYLDLSKPLYERRSAIISGASLPSAEELEAGEAEAAKEDEYEPLPKDSTKTAPIKGFWLTALRNHLGIRELISDRDVGALEHLTDIRISYDLPENDQLGFKLIFHFSPNEYFEDALLEKTYIYRPEIDWSGDYVYQCSIGTPIKWREERDLTKEVEVKKQRNKNTNRIRLIRKARPVDSFFNFFNPPEIPSPLVMEESDVEFDVDELENRQALDYQIGEDIKDRIIPRAVDYFTGKALQWESEGWEDEFLSDEDADEDEDEEEEEEDNDLDDAASKRGVLRKSTTEGVNPDECKQQ</sequence>